<dbReference type="Gene3D" id="3.40.30.10">
    <property type="entry name" value="Glutaredoxin"/>
    <property type="match status" value="1"/>
</dbReference>
<sequence>MFRAIHVDRLKLTKDDEIFDWMGKQGVDVAKFKEMYNSFTVSNQVRKATQIQDAYGVEGVPSMGVAGRYYTDGTMAGSMQNVLQVVDQLAAQARKGA</sequence>
<dbReference type="InterPro" id="IPR001853">
    <property type="entry name" value="DSBA-like_thioredoxin_dom"/>
</dbReference>
<comment type="caution">
    <text evidence="2">The sequence shown here is derived from an EMBL/GenBank/DDBJ whole genome shotgun (WGS) entry which is preliminary data.</text>
</comment>
<evidence type="ECO:0000259" key="1">
    <source>
        <dbReference type="Pfam" id="PF01323"/>
    </source>
</evidence>
<evidence type="ECO:0000313" key="2">
    <source>
        <dbReference type="EMBL" id="MPN61271.1"/>
    </source>
</evidence>
<protein>
    <submittedName>
        <fullName evidence="2">Thiol:disulfide interchange protein DsbA</fullName>
    </submittedName>
</protein>
<dbReference type="Pfam" id="PF01323">
    <property type="entry name" value="DSBA"/>
    <property type="match status" value="1"/>
</dbReference>
<gene>
    <name evidence="2" type="primary">dsbA_5</name>
    <name evidence="2" type="ORF">SDC9_209006</name>
</gene>
<proteinExistence type="predicted"/>
<dbReference type="InterPro" id="IPR036249">
    <property type="entry name" value="Thioredoxin-like_sf"/>
</dbReference>
<feature type="domain" description="DSBA-like thioredoxin" evidence="1">
    <location>
        <begin position="1"/>
        <end position="74"/>
    </location>
</feature>
<dbReference type="EMBL" id="VSSQ01137655">
    <property type="protein sequence ID" value="MPN61271.1"/>
    <property type="molecule type" value="Genomic_DNA"/>
</dbReference>
<dbReference type="InterPro" id="IPR050824">
    <property type="entry name" value="Thiol_disulfide_DsbA"/>
</dbReference>
<dbReference type="PANTHER" id="PTHR35891">
    <property type="entry name" value="THIOL:DISULFIDE INTERCHANGE PROTEIN DSBA"/>
    <property type="match status" value="1"/>
</dbReference>
<organism evidence="2">
    <name type="scientific">bioreactor metagenome</name>
    <dbReference type="NCBI Taxonomy" id="1076179"/>
    <lineage>
        <taxon>unclassified sequences</taxon>
        <taxon>metagenomes</taxon>
        <taxon>ecological metagenomes</taxon>
    </lineage>
</organism>
<dbReference type="GO" id="GO:0016491">
    <property type="term" value="F:oxidoreductase activity"/>
    <property type="evidence" value="ECO:0007669"/>
    <property type="project" value="InterPro"/>
</dbReference>
<name>A0A645JC85_9ZZZZ</name>
<reference evidence="2" key="1">
    <citation type="submission" date="2019-08" db="EMBL/GenBank/DDBJ databases">
        <authorList>
            <person name="Kucharzyk K."/>
            <person name="Murdoch R.W."/>
            <person name="Higgins S."/>
            <person name="Loffler F."/>
        </authorList>
    </citation>
    <scope>NUCLEOTIDE SEQUENCE</scope>
</reference>
<accession>A0A645JC85</accession>
<dbReference type="SUPFAM" id="SSF52833">
    <property type="entry name" value="Thioredoxin-like"/>
    <property type="match status" value="1"/>
</dbReference>
<dbReference type="AlphaFoldDB" id="A0A645JC85"/>
<dbReference type="PANTHER" id="PTHR35891:SF3">
    <property type="entry name" value="THIOL:DISULFIDE INTERCHANGE PROTEIN DSBL"/>
    <property type="match status" value="1"/>
</dbReference>